<evidence type="ECO:0000256" key="1">
    <source>
        <dbReference type="SAM" id="MobiDB-lite"/>
    </source>
</evidence>
<accession>A0AA38J175</accession>
<keyword evidence="3" id="KW-1185">Reference proteome</keyword>
<dbReference type="EMBL" id="JANVFO010000143">
    <property type="protein sequence ID" value="KAJ3710243.1"/>
    <property type="molecule type" value="Genomic_DNA"/>
</dbReference>
<feature type="region of interest" description="Disordered" evidence="1">
    <location>
        <begin position="51"/>
        <end position="76"/>
    </location>
</feature>
<dbReference type="AlphaFoldDB" id="A0AA38J175"/>
<reference evidence="2" key="2">
    <citation type="journal article" date="2023" name="Proc. Natl. Acad. Sci. U.S.A.">
        <title>A global phylogenomic analysis of the shiitake genus Lentinula.</title>
        <authorList>
            <person name="Sierra-Patev S."/>
            <person name="Min B."/>
            <person name="Naranjo-Ortiz M."/>
            <person name="Looney B."/>
            <person name="Konkel Z."/>
            <person name="Slot J.C."/>
            <person name="Sakamoto Y."/>
            <person name="Steenwyk J.L."/>
            <person name="Rokas A."/>
            <person name="Carro J."/>
            <person name="Camarero S."/>
            <person name="Ferreira P."/>
            <person name="Molpeceres G."/>
            <person name="Ruiz-Duenas F.J."/>
            <person name="Serrano A."/>
            <person name="Henrissat B."/>
            <person name="Drula E."/>
            <person name="Hughes K.W."/>
            <person name="Mata J.L."/>
            <person name="Ishikawa N.K."/>
            <person name="Vargas-Isla R."/>
            <person name="Ushijima S."/>
            <person name="Smith C.A."/>
            <person name="Donoghue J."/>
            <person name="Ahrendt S."/>
            <person name="Andreopoulos W."/>
            <person name="He G."/>
            <person name="LaButti K."/>
            <person name="Lipzen A."/>
            <person name="Ng V."/>
            <person name="Riley R."/>
            <person name="Sandor L."/>
            <person name="Barry K."/>
            <person name="Martinez A.T."/>
            <person name="Xiao Y."/>
            <person name="Gibbons J.G."/>
            <person name="Terashima K."/>
            <person name="Grigoriev I.V."/>
            <person name="Hibbett D."/>
        </authorList>
    </citation>
    <scope>NUCLEOTIDE SEQUENCE</scope>
    <source>
        <strain evidence="2">ET3784</strain>
    </source>
</reference>
<evidence type="ECO:0000313" key="2">
    <source>
        <dbReference type="EMBL" id="KAJ3710243.1"/>
    </source>
</evidence>
<proteinExistence type="predicted"/>
<evidence type="ECO:0000313" key="3">
    <source>
        <dbReference type="Proteomes" id="UP001176059"/>
    </source>
</evidence>
<name>A0AA38J175_9AGAR</name>
<dbReference type="Proteomes" id="UP001176059">
    <property type="component" value="Unassembled WGS sequence"/>
</dbReference>
<sequence length="135" mass="15008">MTPLAGPPLAALKKGLETLQKKNRTRAENKEAHFMTFETSDQDIHDAVMDAQAAQENTDINGGDDDKDDDTAPPVRPSRCQALQAVATLQSFIGAMDEPYARKLESILASFGHQTRLEESHNMVDSRMTDFFKKK</sequence>
<gene>
    <name evidence="2" type="ORF">DFJ43DRAFT_1109093</name>
</gene>
<protein>
    <submittedName>
        <fullName evidence="2">Uncharacterized protein</fullName>
    </submittedName>
</protein>
<comment type="caution">
    <text evidence="2">The sequence shown here is derived from an EMBL/GenBank/DDBJ whole genome shotgun (WGS) entry which is preliminary data.</text>
</comment>
<feature type="compositionally biased region" description="Acidic residues" evidence="1">
    <location>
        <begin position="62"/>
        <end position="71"/>
    </location>
</feature>
<organism evidence="2 3">
    <name type="scientific">Lentinula guzmanii</name>
    <dbReference type="NCBI Taxonomy" id="2804957"/>
    <lineage>
        <taxon>Eukaryota</taxon>
        <taxon>Fungi</taxon>
        <taxon>Dikarya</taxon>
        <taxon>Basidiomycota</taxon>
        <taxon>Agaricomycotina</taxon>
        <taxon>Agaricomycetes</taxon>
        <taxon>Agaricomycetidae</taxon>
        <taxon>Agaricales</taxon>
        <taxon>Marasmiineae</taxon>
        <taxon>Omphalotaceae</taxon>
        <taxon>Lentinula</taxon>
    </lineage>
</organism>
<reference evidence="2" key="1">
    <citation type="submission" date="2022-08" db="EMBL/GenBank/DDBJ databases">
        <authorList>
            <consortium name="DOE Joint Genome Institute"/>
            <person name="Min B."/>
            <person name="Sierra-Patev S."/>
            <person name="Naranjo-Ortiz M."/>
            <person name="Looney B."/>
            <person name="Konkel Z."/>
            <person name="Slot J.C."/>
            <person name="Sakamoto Y."/>
            <person name="Steenwyk J.L."/>
            <person name="Rokas A."/>
            <person name="Carro J."/>
            <person name="Camarero S."/>
            <person name="Ferreira P."/>
            <person name="Molpeceres G."/>
            <person name="Ruiz-duenas F.J."/>
            <person name="Serrano A."/>
            <person name="Henrissat B."/>
            <person name="Drula E."/>
            <person name="Hughes K.W."/>
            <person name="Mata J.L."/>
            <person name="Ishikawa N.K."/>
            <person name="Vargas-Isla R."/>
            <person name="Ushijima S."/>
            <person name="Smith C.A."/>
            <person name="Ahrendt S."/>
            <person name="Andreopoulos W."/>
            <person name="He G."/>
            <person name="LaButti K."/>
            <person name="Lipzen A."/>
            <person name="Ng V."/>
            <person name="Riley R."/>
            <person name="Sandor L."/>
            <person name="Barry K."/>
            <person name="Martinez A.T."/>
            <person name="Xiao Y."/>
            <person name="Gibbons J.G."/>
            <person name="Terashima K."/>
            <person name="Hibbett D.S."/>
            <person name="Grigoriev I.V."/>
        </authorList>
    </citation>
    <scope>NUCLEOTIDE SEQUENCE</scope>
    <source>
        <strain evidence="2">ET3784</strain>
    </source>
</reference>